<dbReference type="Gene3D" id="3.40.190.10">
    <property type="entry name" value="Periplasmic binding protein-like II"/>
    <property type="match status" value="1"/>
</dbReference>
<dbReference type="InterPro" id="IPR042100">
    <property type="entry name" value="Bug_dom1"/>
</dbReference>
<dbReference type="PROSITE" id="PS51318">
    <property type="entry name" value="TAT"/>
    <property type="match status" value="1"/>
</dbReference>
<dbReference type="STRING" id="211460.YH63_14020"/>
<reference evidence="2" key="1">
    <citation type="submission" date="2019-04" db="EMBL/GenBank/DDBJ databases">
        <title>Whole genome sequencing of cave bacteria.</title>
        <authorList>
            <person name="Gan H.M."/>
            <person name="Barton H."/>
            <person name="Savka M.A."/>
        </authorList>
    </citation>
    <scope>NUCLEOTIDE SEQUENCE [LARGE SCALE GENOMIC DNA]</scope>
    <source>
        <strain evidence="2">LC387</strain>
    </source>
</reference>
<dbReference type="AlphaFoldDB" id="A0A4U6BKL7"/>
<dbReference type="InterPro" id="IPR005064">
    <property type="entry name" value="BUG"/>
</dbReference>
<comment type="caution">
    <text evidence="2">The sequence shown here is derived from an EMBL/GenBank/DDBJ whole genome shotgun (WGS) entry which is preliminary data.</text>
</comment>
<keyword evidence="3" id="KW-1185">Reference proteome</keyword>
<dbReference type="EMBL" id="LBIA02000001">
    <property type="protein sequence ID" value="TKT70800.1"/>
    <property type="molecule type" value="Genomic_DNA"/>
</dbReference>
<comment type="similarity">
    <text evidence="1">Belongs to the UPF0065 (bug) family.</text>
</comment>
<dbReference type="SUPFAM" id="SSF53850">
    <property type="entry name" value="Periplasmic binding protein-like II"/>
    <property type="match status" value="1"/>
</dbReference>
<dbReference type="PANTHER" id="PTHR42928">
    <property type="entry name" value="TRICARBOXYLATE-BINDING PROTEIN"/>
    <property type="match status" value="1"/>
</dbReference>
<dbReference type="CDD" id="cd13578">
    <property type="entry name" value="PBP2_Bug27"/>
    <property type="match status" value="1"/>
</dbReference>
<dbReference type="Gene3D" id="3.40.190.150">
    <property type="entry name" value="Bordetella uptake gene, domain 1"/>
    <property type="match status" value="1"/>
</dbReference>
<dbReference type="PANTHER" id="PTHR42928:SF5">
    <property type="entry name" value="BLR1237 PROTEIN"/>
    <property type="match status" value="1"/>
</dbReference>
<organism evidence="2 3">
    <name type="scientific">Afipia massiliensis</name>
    <dbReference type="NCBI Taxonomy" id="211460"/>
    <lineage>
        <taxon>Bacteria</taxon>
        <taxon>Pseudomonadati</taxon>
        <taxon>Pseudomonadota</taxon>
        <taxon>Alphaproteobacteria</taxon>
        <taxon>Hyphomicrobiales</taxon>
        <taxon>Nitrobacteraceae</taxon>
        <taxon>Afipia</taxon>
    </lineage>
</organism>
<sequence length="340" mass="36435">MTKRPTSVLSHSASRITRRSVLAGGAAALAATPFLSSTSKAAAWPERPVKFVVPFAAGGTTDILGRLVAQKLSEEYGQQFIIENKTGAGGNIAADFVAKSEPDGYTFIVGTPGTHSINKFVQKNMPYDQLKDIQPVTIIARVPNLMSVNPEVPAKSVAEFIALAKSKPGQLFYGTPGLGSTAHLSTELFKSMTGIDIVHVPYKGSAPALTDLVAGRVHVMIDNLPAVLPFAENNNVRPLAVSTAERWPLLPNIPPIGETVKGYDASSWFTVAAPAKVSKDIVMKLNASIIKYIKSPEGIERIRKLGGEPIGNTPEEMQAFCISEMEKWGKVAQFAKIEPQ</sequence>
<gene>
    <name evidence="2" type="ORF">YH63_004885</name>
</gene>
<dbReference type="InterPro" id="IPR006311">
    <property type="entry name" value="TAT_signal"/>
</dbReference>
<evidence type="ECO:0000313" key="2">
    <source>
        <dbReference type="EMBL" id="TKT70800.1"/>
    </source>
</evidence>
<dbReference type="RefSeq" id="WP_046828575.1">
    <property type="nucleotide sequence ID" value="NZ_LBIA02000001.1"/>
</dbReference>
<protein>
    <submittedName>
        <fullName evidence="2">Tripartite tricarboxylate transporter substrate binding protein</fullName>
    </submittedName>
</protein>
<proteinExistence type="inferred from homology"/>
<dbReference type="PIRSF" id="PIRSF017082">
    <property type="entry name" value="YflP"/>
    <property type="match status" value="1"/>
</dbReference>
<dbReference type="OrthoDB" id="8443386at2"/>
<evidence type="ECO:0000313" key="3">
    <source>
        <dbReference type="Proteomes" id="UP000034832"/>
    </source>
</evidence>
<evidence type="ECO:0000256" key="1">
    <source>
        <dbReference type="ARBA" id="ARBA00006987"/>
    </source>
</evidence>
<accession>A0A4U6BKL7</accession>
<dbReference type="Pfam" id="PF03401">
    <property type="entry name" value="TctC"/>
    <property type="match status" value="1"/>
</dbReference>
<name>A0A4U6BKL7_9BRAD</name>
<dbReference type="Proteomes" id="UP000034832">
    <property type="component" value="Unassembled WGS sequence"/>
</dbReference>